<dbReference type="PANTHER" id="PTHR11080">
    <property type="entry name" value="PYRAZINAMIDASE/NICOTINAMIDASE"/>
    <property type="match status" value="1"/>
</dbReference>
<reference evidence="10" key="1">
    <citation type="journal article" date="2019" name="Int. J. Syst. Evol. Microbiol.">
        <title>The Global Catalogue of Microorganisms (GCM) 10K type strain sequencing project: providing services to taxonomists for standard genome sequencing and annotation.</title>
        <authorList>
            <consortium name="The Broad Institute Genomics Platform"/>
            <consortium name="The Broad Institute Genome Sequencing Center for Infectious Disease"/>
            <person name="Wu L."/>
            <person name="Ma J."/>
        </authorList>
    </citation>
    <scope>NUCLEOTIDE SEQUENCE [LARGE SCALE GENOMIC DNA]</scope>
    <source>
        <strain evidence="10">CECT 7297</strain>
    </source>
</reference>
<dbReference type="InterPro" id="IPR052347">
    <property type="entry name" value="Isochorismatase_Nicotinamidase"/>
</dbReference>
<sequence length="184" mass="20273">MNDQQTALLLVDIQNDFCEGGSLAVPGSESIFSTVNHWITLARERGWPVVASRDWHPLEHCSFEARGGPWPEHCVQDTHGADFHPRMQLPPDTVRVSKGTAFETDAYSAFDGTELDQYFGRHTIRKLIVAGLALDVCVQATVRDARKLGFEVDLLVNGTRAVDGDEGSKVLESLANEGVNLVRN</sequence>
<dbReference type="EC" id="3.5.1.19" evidence="6"/>
<evidence type="ECO:0000256" key="5">
    <source>
        <dbReference type="ARBA" id="ARBA00037900"/>
    </source>
</evidence>
<evidence type="ECO:0000313" key="9">
    <source>
        <dbReference type="EMBL" id="MFC4260327.1"/>
    </source>
</evidence>
<evidence type="ECO:0000256" key="3">
    <source>
        <dbReference type="ARBA" id="ARBA00022723"/>
    </source>
</evidence>
<name>A0ABV8QL71_9GAMM</name>
<keyword evidence="10" id="KW-1185">Reference proteome</keyword>
<organism evidence="9 10">
    <name type="scientific">Marinobacter lacisalsi</name>
    <dbReference type="NCBI Taxonomy" id="475979"/>
    <lineage>
        <taxon>Bacteria</taxon>
        <taxon>Pseudomonadati</taxon>
        <taxon>Pseudomonadota</taxon>
        <taxon>Gammaproteobacteria</taxon>
        <taxon>Pseudomonadales</taxon>
        <taxon>Marinobacteraceae</taxon>
        <taxon>Marinobacter</taxon>
    </lineage>
</organism>
<dbReference type="Proteomes" id="UP001595798">
    <property type="component" value="Unassembled WGS sequence"/>
</dbReference>
<dbReference type="EMBL" id="JBHSDI010000055">
    <property type="protein sequence ID" value="MFC4260327.1"/>
    <property type="molecule type" value="Genomic_DNA"/>
</dbReference>
<dbReference type="InterPro" id="IPR000868">
    <property type="entry name" value="Isochorismatase-like_dom"/>
</dbReference>
<evidence type="ECO:0000259" key="8">
    <source>
        <dbReference type="Pfam" id="PF00857"/>
    </source>
</evidence>
<evidence type="ECO:0000256" key="1">
    <source>
        <dbReference type="ARBA" id="ARBA00006336"/>
    </source>
</evidence>
<keyword evidence="2" id="KW-0662">Pyridine nucleotide biosynthesis</keyword>
<protein>
    <recommendedName>
        <fullName evidence="6">nicotinamidase</fullName>
        <ecNumber evidence="6">3.5.1.19</ecNumber>
    </recommendedName>
    <alternativeName>
        <fullName evidence="7">Nicotinamide deamidase</fullName>
    </alternativeName>
</protein>
<proteinExistence type="inferred from homology"/>
<evidence type="ECO:0000256" key="6">
    <source>
        <dbReference type="ARBA" id="ARBA00039017"/>
    </source>
</evidence>
<evidence type="ECO:0000256" key="4">
    <source>
        <dbReference type="ARBA" id="ARBA00022801"/>
    </source>
</evidence>
<keyword evidence="4" id="KW-0378">Hydrolase</keyword>
<evidence type="ECO:0000313" key="10">
    <source>
        <dbReference type="Proteomes" id="UP001595798"/>
    </source>
</evidence>
<dbReference type="RefSeq" id="WP_379888742.1">
    <property type="nucleotide sequence ID" value="NZ_JBHSDI010000055.1"/>
</dbReference>
<dbReference type="InterPro" id="IPR036380">
    <property type="entry name" value="Isochorismatase-like_sf"/>
</dbReference>
<dbReference type="Gene3D" id="3.40.50.850">
    <property type="entry name" value="Isochorismatase-like"/>
    <property type="match status" value="1"/>
</dbReference>
<comment type="caution">
    <text evidence="9">The sequence shown here is derived from an EMBL/GenBank/DDBJ whole genome shotgun (WGS) entry which is preliminary data.</text>
</comment>
<comment type="pathway">
    <text evidence="5">Cofactor biosynthesis; nicotinate biosynthesis; nicotinate from nicotinamide: step 1/1.</text>
</comment>
<evidence type="ECO:0000256" key="7">
    <source>
        <dbReference type="ARBA" id="ARBA00043224"/>
    </source>
</evidence>
<keyword evidence="3" id="KW-0479">Metal-binding</keyword>
<accession>A0ABV8QL71</accession>
<dbReference type="Pfam" id="PF00857">
    <property type="entry name" value="Isochorismatase"/>
    <property type="match status" value="1"/>
</dbReference>
<comment type="similarity">
    <text evidence="1">Belongs to the isochorismatase family.</text>
</comment>
<dbReference type="SUPFAM" id="SSF52499">
    <property type="entry name" value="Isochorismatase-like hydrolases"/>
    <property type="match status" value="1"/>
</dbReference>
<evidence type="ECO:0000256" key="2">
    <source>
        <dbReference type="ARBA" id="ARBA00022642"/>
    </source>
</evidence>
<dbReference type="PANTHER" id="PTHR11080:SF2">
    <property type="entry name" value="LD05707P"/>
    <property type="match status" value="1"/>
</dbReference>
<feature type="domain" description="Isochorismatase-like" evidence="8">
    <location>
        <begin position="6"/>
        <end position="181"/>
    </location>
</feature>
<gene>
    <name evidence="9" type="ORF">ACFOZ5_15010</name>
</gene>